<proteinExistence type="predicted"/>
<accession>A0A9P7VRJ6</accession>
<dbReference type="RefSeq" id="XP_043038802.1">
    <property type="nucleotide sequence ID" value="XM_043179984.1"/>
</dbReference>
<comment type="caution">
    <text evidence="1">The sequence shown here is derived from an EMBL/GenBank/DDBJ whole genome shotgun (WGS) entry which is preliminary data.</text>
</comment>
<dbReference type="InterPro" id="IPR008929">
    <property type="entry name" value="Chondroitin_lyas"/>
</dbReference>
<keyword evidence="2" id="KW-1185">Reference proteome</keyword>
<evidence type="ECO:0000313" key="2">
    <source>
        <dbReference type="Proteomes" id="UP000812287"/>
    </source>
</evidence>
<dbReference type="EMBL" id="MU250537">
    <property type="protein sequence ID" value="KAG7445302.1"/>
    <property type="molecule type" value="Genomic_DNA"/>
</dbReference>
<protein>
    <submittedName>
        <fullName evidence="1">Uncharacterized protein</fullName>
    </submittedName>
</protein>
<dbReference type="OrthoDB" id="63533at2759"/>
<gene>
    <name evidence="1" type="ORF">BT62DRAFT_189005</name>
</gene>
<dbReference type="AlphaFoldDB" id="A0A9P7VRJ6"/>
<dbReference type="GeneID" id="66102280"/>
<dbReference type="Proteomes" id="UP000812287">
    <property type="component" value="Unassembled WGS sequence"/>
</dbReference>
<organism evidence="1 2">
    <name type="scientific">Guyanagaster necrorhizus</name>
    <dbReference type="NCBI Taxonomy" id="856835"/>
    <lineage>
        <taxon>Eukaryota</taxon>
        <taxon>Fungi</taxon>
        <taxon>Dikarya</taxon>
        <taxon>Basidiomycota</taxon>
        <taxon>Agaricomycotina</taxon>
        <taxon>Agaricomycetes</taxon>
        <taxon>Agaricomycetidae</taxon>
        <taxon>Agaricales</taxon>
        <taxon>Marasmiineae</taxon>
        <taxon>Physalacriaceae</taxon>
        <taxon>Guyanagaster</taxon>
    </lineage>
</organism>
<dbReference type="Gene3D" id="1.50.10.100">
    <property type="entry name" value="Chondroitin AC/alginate lyase"/>
    <property type="match status" value="1"/>
</dbReference>
<sequence>MYSTGDFLPTTRYAQETITQWALELALKGLWTVMNKTVVPPSGDMHDYVVGAFSDLADAVLYNSVSHTFQDQPTSLYSQNVVNFLKSASISVFLTSSVSPKLHLEFSFFVG</sequence>
<evidence type="ECO:0000313" key="1">
    <source>
        <dbReference type="EMBL" id="KAG7445302.1"/>
    </source>
</evidence>
<name>A0A9P7VRJ6_9AGAR</name>
<reference evidence="1" key="1">
    <citation type="submission" date="2020-11" db="EMBL/GenBank/DDBJ databases">
        <title>Adaptations for nitrogen fixation in a non-lichenized fungal sporocarp promotes dispersal by wood-feeding termites.</title>
        <authorList>
            <consortium name="DOE Joint Genome Institute"/>
            <person name="Koch R.A."/>
            <person name="Yoon G."/>
            <person name="Arayal U."/>
            <person name="Lail K."/>
            <person name="Amirebrahimi M."/>
            <person name="Labutti K."/>
            <person name="Lipzen A."/>
            <person name="Riley R."/>
            <person name="Barry K."/>
            <person name="Henrissat B."/>
            <person name="Grigoriev I.V."/>
            <person name="Herr J.R."/>
            <person name="Aime M.C."/>
        </authorList>
    </citation>
    <scope>NUCLEOTIDE SEQUENCE</scope>
    <source>
        <strain evidence="1">MCA 3950</strain>
    </source>
</reference>